<dbReference type="AlphaFoldDB" id="A0A839QFS2"/>
<evidence type="ECO:0000313" key="2">
    <source>
        <dbReference type="EMBL" id="MBB2991261.1"/>
    </source>
</evidence>
<protein>
    <submittedName>
        <fullName evidence="2">Uncharacterized protein</fullName>
    </submittedName>
</protein>
<comment type="caution">
    <text evidence="2">The sequence shown here is derived from an EMBL/GenBank/DDBJ whole genome shotgun (WGS) entry which is preliminary data.</text>
</comment>
<evidence type="ECO:0000313" key="3">
    <source>
        <dbReference type="Proteomes" id="UP000550501"/>
    </source>
</evidence>
<sequence length="68" mass="7304">MSSDTVSLQHDVDGGNQRTADASAECTPGGQKWLQSWINGAIRLHVGADVQNEQIIDSMSKAFGWSPC</sequence>
<proteinExistence type="predicted"/>
<dbReference type="EMBL" id="JACHVU010000005">
    <property type="protein sequence ID" value="MBB2991261.1"/>
    <property type="molecule type" value="Genomic_DNA"/>
</dbReference>
<organism evidence="2 3">
    <name type="scientific">Mycolicibacterium iranicum</name>
    <name type="common">Mycobacterium iranicum</name>
    <dbReference type="NCBI Taxonomy" id="912594"/>
    <lineage>
        <taxon>Bacteria</taxon>
        <taxon>Bacillati</taxon>
        <taxon>Actinomycetota</taxon>
        <taxon>Actinomycetes</taxon>
        <taxon>Mycobacteriales</taxon>
        <taxon>Mycobacteriaceae</taxon>
        <taxon>Mycolicibacterium</taxon>
    </lineage>
</organism>
<gene>
    <name evidence="2" type="ORF">FHR72_002745</name>
</gene>
<dbReference type="RefSeq" id="WP_260156027.1">
    <property type="nucleotide sequence ID" value="NZ_JACHVU010000005.1"/>
</dbReference>
<dbReference type="Proteomes" id="UP000550501">
    <property type="component" value="Unassembled WGS sequence"/>
</dbReference>
<evidence type="ECO:0000256" key="1">
    <source>
        <dbReference type="SAM" id="MobiDB-lite"/>
    </source>
</evidence>
<accession>A0A839QFS2</accession>
<name>A0A839QFS2_MYCIR</name>
<feature type="region of interest" description="Disordered" evidence="1">
    <location>
        <begin position="1"/>
        <end position="26"/>
    </location>
</feature>
<reference evidence="2 3" key="1">
    <citation type="submission" date="2020-08" db="EMBL/GenBank/DDBJ databases">
        <title>The Agave Microbiome: Exploring the role of microbial communities in plant adaptations to desert environments.</title>
        <authorList>
            <person name="Partida-Martinez L.P."/>
        </authorList>
    </citation>
    <scope>NUCLEOTIDE SEQUENCE [LARGE SCALE GENOMIC DNA]</scope>
    <source>
        <strain evidence="2 3">AT2.18</strain>
    </source>
</reference>
<keyword evidence="3" id="KW-1185">Reference proteome</keyword>